<reference evidence="1 2" key="1">
    <citation type="submission" date="2020-03" db="EMBL/GenBank/DDBJ databases">
        <title>Soil Listeria distribution.</title>
        <authorList>
            <person name="Liao J."/>
            <person name="Wiedmann M."/>
        </authorList>
    </citation>
    <scope>NUCLEOTIDE SEQUENCE [LARGE SCALE GENOMIC DNA]</scope>
    <source>
        <strain evidence="1 2">FSL L7-1547</strain>
    </source>
</reference>
<proteinExistence type="predicted"/>
<dbReference type="EMBL" id="JAASTX010000018">
    <property type="protein sequence ID" value="MBC1492750.1"/>
    <property type="molecule type" value="Genomic_DNA"/>
</dbReference>
<comment type="caution">
    <text evidence="1">The sequence shown here is derived from an EMBL/GenBank/DDBJ whole genome shotgun (WGS) entry which is preliminary data.</text>
</comment>
<dbReference type="Proteomes" id="UP000533953">
    <property type="component" value="Unassembled WGS sequence"/>
</dbReference>
<gene>
    <name evidence="1" type="ORF">HCI99_13075</name>
</gene>
<sequence>MEMTQTSVIPGTRKVLLKRQADRSDKWVLIHTVIFIRGIDLIQPALYQEKLRQEVHDMSYQALLKECKVHFKEMYNIQY</sequence>
<protein>
    <submittedName>
        <fullName evidence="1">Uncharacterized protein</fullName>
    </submittedName>
</protein>
<accession>A0A7X0XEJ8</accession>
<evidence type="ECO:0000313" key="2">
    <source>
        <dbReference type="Proteomes" id="UP000533953"/>
    </source>
</evidence>
<dbReference type="RefSeq" id="WP_185417934.1">
    <property type="nucleotide sequence ID" value="NZ_JAASTX010000018.1"/>
</dbReference>
<name>A0A7X0XEJ8_9LIST</name>
<dbReference type="AlphaFoldDB" id="A0A7X0XEJ8"/>
<organism evidence="1 2">
    <name type="scientific">Listeria booriae</name>
    <dbReference type="NCBI Taxonomy" id="1552123"/>
    <lineage>
        <taxon>Bacteria</taxon>
        <taxon>Bacillati</taxon>
        <taxon>Bacillota</taxon>
        <taxon>Bacilli</taxon>
        <taxon>Bacillales</taxon>
        <taxon>Listeriaceae</taxon>
        <taxon>Listeria</taxon>
    </lineage>
</organism>
<evidence type="ECO:0000313" key="1">
    <source>
        <dbReference type="EMBL" id="MBC1492750.1"/>
    </source>
</evidence>